<dbReference type="RefSeq" id="WP_183934240.1">
    <property type="nucleotide sequence ID" value="NZ_JACICF010000002.1"/>
</dbReference>
<reference evidence="8 9" key="1">
    <citation type="submission" date="2020-08" db="EMBL/GenBank/DDBJ databases">
        <title>Genomic Encyclopedia of Type Strains, Phase IV (KMG-IV): sequencing the most valuable type-strain genomes for metagenomic binning, comparative biology and taxonomic classification.</title>
        <authorList>
            <person name="Goeker M."/>
        </authorList>
    </citation>
    <scope>NUCLEOTIDE SEQUENCE [LARGE SCALE GENOMIC DNA]</scope>
    <source>
        <strain evidence="8 9">DSM 24194</strain>
    </source>
</reference>
<dbReference type="GO" id="GO:0006308">
    <property type="term" value="P:DNA catabolic process"/>
    <property type="evidence" value="ECO:0007669"/>
    <property type="project" value="InterPro"/>
</dbReference>
<keyword evidence="1" id="KW-0540">Nuclease</keyword>
<dbReference type="GO" id="GO:0004519">
    <property type="term" value="F:endonuclease activity"/>
    <property type="evidence" value="ECO:0007669"/>
    <property type="project" value="UniProtKB-KW"/>
</dbReference>
<dbReference type="AlphaFoldDB" id="A0A839YXG1"/>
<evidence type="ECO:0000256" key="3">
    <source>
        <dbReference type="ARBA" id="ARBA00022759"/>
    </source>
</evidence>
<evidence type="ECO:0000256" key="2">
    <source>
        <dbReference type="ARBA" id="ARBA00022723"/>
    </source>
</evidence>
<gene>
    <name evidence="8" type="ORF">FHS50_001943</name>
</gene>
<evidence type="ECO:0000256" key="6">
    <source>
        <dbReference type="ARBA" id="ARBA00023180"/>
    </source>
</evidence>
<dbReference type="InterPro" id="IPR008947">
    <property type="entry name" value="PLipase_C/P1_nuclease_dom_sf"/>
</dbReference>
<keyword evidence="6" id="KW-0325">Glycoprotein</keyword>
<keyword evidence="5" id="KW-1015">Disulfide bond</keyword>
<dbReference type="InterPro" id="IPR003154">
    <property type="entry name" value="S1/P1nuclease"/>
</dbReference>
<dbReference type="PANTHER" id="PTHR33146:SF26">
    <property type="entry name" value="ENDONUCLEASE 4"/>
    <property type="match status" value="1"/>
</dbReference>
<keyword evidence="4" id="KW-0378">Hydrolase</keyword>
<dbReference type="Proteomes" id="UP000578569">
    <property type="component" value="Unassembled WGS sequence"/>
</dbReference>
<dbReference type="EMBL" id="JACICF010000002">
    <property type="protein sequence ID" value="MBB3764881.1"/>
    <property type="molecule type" value="Genomic_DNA"/>
</dbReference>
<feature type="chain" id="PRO_5032799912" description="S1/P1 Nuclease" evidence="7">
    <location>
        <begin position="23"/>
        <end position="294"/>
    </location>
</feature>
<protein>
    <recommendedName>
        <fullName evidence="10">S1/P1 Nuclease</fullName>
    </recommendedName>
</protein>
<evidence type="ECO:0000313" key="9">
    <source>
        <dbReference type="Proteomes" id="UP000578569"/>
    </source>
</evidence>
<evidence type="ECO:0000256" key="5">
    <source>
        <dbReference type="ARBA" id="ARBA00023157"/>
    </source>
</evidence>
<evidence type="ECO:0000256" key="4">
    <source>
        <dbReference type="ARBA" id="ARBA00022801"/>
    </source>
</evidence>
<evidence type="ECO:0008006" key="10">
    <source>
        <dbReference type="Google" id="ProtNLM"/>
    </source>
</evidence>
<sequence length="294" mass="32384">MMRWLAGLLAALGLAFAAPATAYWEYGHGVVARIALDNVRPETRAEIRRLMAQDELLQTPTCRIASIEDAAYWPDCIKRLGDRYAYAFSWHYQNVNICEPFDLSGPCKDGNCVAAQIERNARLLADRELPTRARVEALAFLLHFVGDLHQPMHAGDKGDLGGNRVDAHYGHIKGTNLHAIWDGYLAERAISTPPGGAEGLLSGYHAEEIAAMAGGNVVDWSREMWAVARDHAYPSLLDRDPCAGDVEEAATLSEEDVDRLIPVARESVVKGGLRLARLLDEAIVEGKAPPFRRF</sequence>
<feature type="signal peptide" evidence="7">
    <location>
        <begin position="1"/>
        <end position="22"/>
    </location>
</feature>
<dbReference type="PANTHER" id="PTHR33146">
    <property type="entry name" value="ENDONUCLEASE 4"/>
    <property type="match status" value="1"/>
</dbReference>
<dbReference type="GO" id="GO:0046872">
    <property type="term" value="F:metal ion binding"/>
    <property type="evidence" value="ECO:0007669"/>
    <property type="project" value="UniProtKB-KW"/>
</dbReference>
<keyword evidence="7" id="KW-0732">Signal</keyword>
<evidence type="ECO:0000256" key="1">
    <source>
        <dbReference type="ARBA" id="ARBA00022722"/>
    </source>
</evidence>
<comment type="caution">
    <text evidence="8">The sequence shown here is derived from an EMBL/GenBank/DDBJ whole genome shotgun (WGS) entry which is preliminary data.</text>
</comment>
<evidence type="ECO:0000313" key="8">
    <source>
        <dbReference type="EMBL" id="MBB3764881.1"/>
    </source>
</evidence>
<accession>A0A839YXG1</accession>
<dbReference type="CDD" id="cd11010">
    <property type="entry name" value="S1-P1_nuclease"/>
    <property type="match status" value="1"/>
</dbReference>
<dbReference type="Pfam" id="PF02265">
    <property type="entry name" value="S1-P1_nuclease"/>
    <property type="match status" value="1"/>
</dbReference>
<keyword evidence="3" id="KW-0255">Endonuclease</keyword>
<dbReference type="Gene3D" id="1.10.575.10">
    <property type="entry name" value="P1 Nuclease"/>
    <property type="match status" value="1"/>
</dbReference>
<name>A0A839YXG1_9SPHN</name>
<proteinExistence type="predicted"/>
<dbReference type="GO" id="GO:0016788">
    <property type="term" value="F:hydrolase activity, acting on ester bonds"/>
    <property type="evidence" value="ECO:0007669"/>
    <property type="project" value="InterPro"/>
</dbReference>
<evidence type="ECO:0000256" key="7">
    <source>
        <dbReference type="SAM" id="SignalP"/>
    </source>
</evidence>
<dbReference type="SUPFAM" id="SSF48537">
    <property type="entry name" value="Phospholipase C/P1 nuclease"/>
    <property type="match status" value="1"/>
</dbReference>
<keyword evidence="9" id="KW-1185">Reference proteome</keyword>
<keyword evidence="2" id="KW-0479">Metal-binding</keyword>
<dbReference type="GO" id="GO:0003676">
    <property type="term" value="F:nucleic acid binding"/>
    <property type="evidence" value="ECO:0007669"/>
    <property type="project" value="InterPro"/>
</dbReference>
<organism evidence="8 9">
    <name type="scientific">Sphingomicrobium lutaoense</name>
    <dbReference type="NCBI Taxonomy" id="515949"/>
    <lineage>
        <taxon>Bacteria</taxon>
        <taxon>Pseudomonadati</taxon>
        <taxon>Pseudomonadota</taxon>
        <taxon>Alphaproteobacteria</taxon>
        <taxon>Sphingomonadales</taxon>
        <taxon>Sphingomonadaceae</taxon>
        <taxon>Sphingomicrobium</taxon>
    </lineage>
</organism>